<sequence length="204" mass="23406">MKRAFLTDLGIDTEVVDKIMKEHGKAVNELKEENEKVEQYKEQLEEKDKQLKDRDTQLEELSKKAKGSEELTEEIEKLKEANEKTTKEYEDKLSKQAFEHELEKDLKKAKAKNPTAVKALLDLEKIKLDGDKLIGLEDQLGPIKETDDYLFGDEEPPGLKGRTPHTPKSGEPKGVTKEDFKNMSYTDRVELKNSNPELYQTLKG</sequence>
<dbReference type="EMBL" id="JABXYM010000001">
    <property type="protein sequence ID" value="MCR6096860.1"/>
    <property type="molecule type" value="Genomic_DNA"/>
</dbReference>
<evidence type="ECO:0000313" key="2">
    <source>
        <dbReference type="EMBL" id="MCR6096860.1"/>
    </source>
</evidence>
<evidence type="ECO:0000256" key="1">
    <source>
        <dbReference type="SAM" id="MobiDB-lite"/>
    </source>
</evidence>
<feature type="compositionally biased region" description="Polar residues" evidence="1">
    <location>
        <begin position="192"/>
        <end position="204"/>
    </location>
</feature>
<evidence type="ECO:0000313" key="3">
    <source>
        <dbReference type="Proteomes" id="UP001057753"/>
    </source>
</evidence>
<dbReference type="AlphaFoldDB" id="A0A9Q4B2D3"/>
<feature type="region of interest" description="Disordered" evidence="1">
    <location>
        <begin position="147"/>
        <end position="204"/>
    </location>
</feature>
<dbReference type="Pfam" id="PF06810">
    <property type="entry name" value="Phage_scaffold"/>
    <property type="match status" value="1"/>
</dbReference>
<name>A0A9Q4B2D3_SALAG</name>
<organism evidence="2 3">
    <name type="scientific">Salipaludibacillus agaradhaerens</name>
    <name type="common">Bacillus agaradhaerens</name>
    <dbReference type="NCBI Taxonomy" id="76935"/>
    <lineage>
        <taxon>Bacteria</taxon>
        <taxon>Bacillati</taxon>
        <taxon>Bacillota</taxon>
        <taxon>Bacilli</taxon>
        <taxon>Bacillales</taxon>
        <taxon>Bacillaceae</taxon>
    </lineage>
</organism>
<dbReference type="InterPro" id="IPR009636">
    <property type="entry name" value="SCAF"/>
</dbReference>
<dbReference type="RefSeq" id="WP_257821346.1">
    <property type="nucleotide sequence ID" value="NZ_JABXYM010000001.1"/>
</dbReference>
<keyword evidence="3" id="KW-1185">Reference proteome</keyword>
<feature type="compositionally biased region" description="Basic and acidic residues" evidence="1">
    <location>
        <begin position="168"/>
        <end position="191"/>
    </location>
</feature>
<reference evidence="2" key="1">
    <citation type="submission" date="2020-06" db="EMBL/GenBank/DDBJ databases">
        <title>Insight into the genomes of haloalkaliphilic bacilli from Kenyan soda lakes.</title>
        <authorList>
            <person name="Mwirichia R."/>
            <person name="Villamizar G.C."/>
            <person name="Poehlein A."/>
            <person name="Mugweru J."/>
            <person name="Kipnyargis A."/>
            <person name="Kiplimo D."/>
            <person name="Orwa P."/>
            <person name="Daniel R."/>
        </authorList>
    </citation>
    <scope>NUCLEOTIDE SEQUENCE</scope>
    <source>
        <strain evidence="2">B1096_S55</strain>
    </source>
</reference>
<accession>A0A9Q4B2D3</accession>
<comment type="caution">
    <text evidence="2">The sequence shown here is derived from an EMBL/GenBank/DDBJ whole genome shotgun (WGS) entry which is preliminary data.</text>
</comment>
<proteinExistence type="predicted"/>
<dbReference type="Proteomes" id="UP001057753">
    <property type="component" value="Unassembled WGS sequence"/>
</dbReference>
<gene>
    <name evidence="2" type="ORF">HXA33_09860</name>
</gene>
<feature type="region of interest" description="Disordered" evidence="1">
    <location>
        <begin position="30"/>
        <end position="93"/>
    </location>
</feature>
<protein>
    <submittedName>
        <fullName evidence="2">Phage scaffolding protein</fullName>
    </submittedName>
</protein>